<evidence type="ECO:0000313" key="4">
    <source>
        <dbReference type="EMBL" id="EYU35346.1"/>
    </source>
</evidence>
<evidence type="ECO:0000259" key="3">
    <source>
        <dbReference type="SMART" id="SM00451"/>
    </source>
</evidence>
<name>A0A022R529_ERYGU</name>
<dbReference type="SMART" id="SM00451">
    <property type="entry name" value="ZnF_U1"/>
    <property type="match status" value="2"/>
</dbReference>
<dbReference type="eggNOG" id="ENOG502S02K">
    <property type="taxonomic scope" value="Eukaryota"/>
</dbReference>
<sequence>MVWKDIRQQASPQIPPTTSTSFLTEQSRRGGYMGSEFTEFGRNHHHRHYQHHQQHFHPQNHPHLLAPPHQHLDMHEAIIQREMEKERIREEIIMSEMMRRRVLEAEVRREMMLEREYSLRRGGIDGFPFGPSSTRAPLLGVGSEGRSLEERIAFSVTERERLNGRHVDSLPFQTRSSVDLRISEVKVNKEKEKIILMAKPEENISGSKRKAPSPPTQPSTPPPGAAAASEPPPENISKKKAAEKLTCAICQVSTTSEQGLSEHKKGKKHKSKESALRAGKNYTIGLLPTTTRSTATCKSAEVLLETSTEPVKEDVVKSTSDCLLSEKRDDIEILNSDESKKNGSVVVEKGQKNDRKKWQRFWCEICQVGTPSQKIMNAHKKGKKHLKRSNQSLSDEKGKIVINVNCEGAVARDGDEIAADNVDEAFGEDRSDDVADHSPKVMN</sequence>
<feature type="domain" description="C2H2-type" evidence="2">
    <location>
        <begin position="361"/>
        <end position="385"/>
    </location>
</feature>
<gene>
    <name evidence="4" type="ORF">MIMGU_mgv1a006456mg</name>
</gene>
<dbReference type="Gene3D" id="3.30.160.60">
    <property type="entry name" value="Classic Zinc Finger"/>
    <property type="match status" value="2"/>
</dbReference>
<reference evidence="4 5" key="1">
    <citation type="journal article" date="2013" name="Proc. Natl. Acad. Sci. U.S.A.">
        <title>Fine-scale variation in meiotic recombination in Mimulus inferred from population shotgun sequencing.</title>
        <authorList>
            <person name="Hellsten U."/>
            <person name="Wright K.M."/>
            <person name="Jenkins J."/>
            <person name="Shu S."/>
            <person name="Yuan Y."/>
            <person name="Wessler S.R."/>
            <person name="Schmutz J."/>
            <person name="Willis J.H."/>
            <person name="Rokhsar D.S."/>
        </authorList>
    </citation>
    <scope>NUCLEOTIDE SEQUENCE [LARGE SCALE GENOMIC DNA]</scope>
    <source>
        <strain evidence="5">cv. DUN x IM62</strain>
    </source>
</reference>
<feature type="region of interest" description="Disordered" evidence="1">
    <location>
        <begin position="1"/>
        <end position="28"/>
    </location>
</feature>
<dbReference type="GO" id="GO:0003676">
    <property type="term" value="F:nucleic acid binding"/>
    <property type="evidence" value="ECO:0007669"/>
    <property type="project" value="InterPro"/>
</dbReference>
<dbReference type="KEGG" id="egt:105960255"/>
<protein>
    <recommendedName>
        <fullName evidence="6">U1-type domain-containing protein</fullName>
    </recommendedName>
</protein>
<dbReference type="Pfam" id="PF12874">
    <property type="entry name" value="zf-met"/>
    <property type="match status" value="2"/>
</dbReference>
<dbReference type="OMA" id="AICQVST"/>
<feature type="compositionally biased region" description="Basic and acidic residues" evidence="1">
    <location>
        <begin position="427"/>
        <end position="443"/>
    </location>
</feature>
<dbReference type="OrthoDB" id="10009287at2759"/>
<feature type="region of interest" description="Disordered" evidence="1">
    <location>
        <begin position="421"/>
        <end position="443"/>
    </location>
</feature>
<evidence type="ECO:0000256" key="1">
    <source>
        <dbReference type="SAM" id="MobiDB-lite"/>
    </source>
</evidence>
<accession>A0A022R529</accession>
<feature type="compositionally biased region" description="Polar residues" evidence="1">
    <location>
        <begin position="8"/>
        <end position="25"/>
    </location>
</feature>
<dbReference type="InterPro" id="IPR013087">
    <property type="entry name" value="Znf_C2H2_type"/>
</dbReference>
<evidence type="ECO:0008006" key="6">
    <source>
        <dbReference type="Google" id="ProtNLM"/>
    </source>
</evidence>
<evidence type="ECO:0000259" key="2">
    <source>
        <dbReference type="SMART" id="SM00355"/>
    </source>
</evidence>
<dbReference type="EMBL" id="KI630626">
    <property type="protein sequence ID" value="EYU35346.1"/>
    <property type="molecule type" value="Genomic_DNA"/>
</dbReference>
<keyword evidence="5" id="KW-1185">Reference proteome</keyword>
<dbReference type="PhylomeDB" id="A0A022R529"/>
<dbReference type="InterPro" id="IPR036236">
    <property type="entry name" value="Znf_C2H2_sf"/>
</dbReference>
<dbReference type="AlphaFoldDB" id="A0A022R529"/>
<feature type="domain" description="U1-type" evidence="3">
    <location>
        <begin position="242"/>
        <end position="276"/>
    </location>
</feature>
<dbReference type="GO" id="GO:0008270">
    <property type="term" value="F:zinc ion binding"/>
    <property type="evidence" value="ECO:0007669"/>
    <property type="project" value="InterPro"/>
</dbReference>
<dbReference type="PANTHER" id="PTHR47487">
    <property type="entry name" value="OS06G0651300 PROTEIN-RELATED"/>
    <property type="match status" value="1"/>
</dbReference>
<feature type="domain" description="C2H2-type" evidence="2">
    <location>
        <begin position="245"/>
        <end position="269"/>
    </location>
</feature>
<organism evidence="4 5">
    <name type="scientific">Erythranthe guttata</name>
    <name type="common">Yellow monkey flower</name>
    <name type="synonym">Mimulus guttatus</name>
    <dbReference type="NCBI Taxonomy" id="4155"/>
    <lineage>
        <taxon>Eukaryota</taxon>
        <taxon>Viridiplantae</taxon>
        <taxon>Streptophyta</taxon>
        <taxon>Embryophyta</taxon>
        <taxon>Tracheophyta</taxon>
        <taxon>Spermatophyta</taxon>
        <taxon>Magnoliopsida</taxon>
        <taxon>eudicotyledons</taxon>
        <taxon>Gunneridae</taxon>
        <taxon>Pentapetalae</taxon>
        <taxon>asterids</taxon>
        <taxon>lamiids</taxon>
        <taxon>Lamiales</taxon>
        <taxon>Phrymaceae</taxon>
        <taxon>Erythranthe</taxon>
    </lineage>
</organism>
<dbReference type="SMART" id="SM00355">
    <property type="entry name" value="ZnF_C2H2"/>
    <property type="match status" value="2"/>
</dbReference>
<dbReference type="InterPro" id="IPR003604">
    <property type="entry name" value="Matrin/U1-like-C_Znf_C2H2"/>
</dbReference>
<dbReference type="Proteomes" id="UP000030748">
    <property type="component" value="Unassembled WGS sequence"/>
</dbReference>
<proteinExistence type="predicted"/>
<feature type="region of interest" description="Disordered" evidence="1">
    <location>
        <begin position="196"/>
        <end position="238"/>
    </location>
</feature>
<feature type="compositionally biased region" description="Pro residues" evidence="1">
    <location>
        <begin position="212"/>
        <end position="234"/>
    </location>
</feature>
<dbReference type="SUPFAM" id="SSF57667">
    <property type="entry name" value="beta-beta-alpha zinc fingers"/>
    <property type="match status" value="2"/>
</dbReference>
<dbReference type="STRING" id="4155.A0A022R529"/>
<dbReference type="PANTHER" id="PTHR47487:SF8">
    <property type="entry name" value="OS08G0270900 PROTEIN"/>
    <property type="match status" value="1"/>
</dbReference>
<feature type="domain" description="U1-type" evidence="3">
    <location>
        <begin position="358"/>
        <end position="392"/>
    </location>
</feature>
<evidence type="ECO:0000313" key="5">
    <source>
        <dbReference type="Proteomes" id="UP000030748"/>
    </source>
</evidence>